<reference evidence="12" key="1">
    <citation type="submission" date="2021-03" db="EMBL/GenBank/DDBJ databases">
        <authorList>
            <person name="Palmer J.M."/>
        </authorList>
    </citation>
    <scope>NUCLEOTIDE SEQUENCE</scope>
    <source>
        <strain evidence="12">ARV_011</strain>
    </source>
</reference>
<dbReference type="GO" id="GO:0005794">
    <property type="term" value="C:Golgi apparatus"/>
    <property type="evidence" value="ECO:0007669"/>
    <property type="project" value="TreeGrafter"/>
</dbReference>
<dbReference type="GO" id="GO:0005829">
    <property type="term" value="C:cytosol"/>
    <property type="evidence" value="ECO:0007669"/>
    <property type="project" value="GOC"/>
</dbReference>
<evidence type="ECO:0000256" key="8">
    <source>
        <dbReference type="SAM" id="Phobius"/>
    </source>
</evidence>
<keyword evidence="5 8" id="KW-1133">Transmembrane helix</keyword>
<comment type="caution">
    <text evidence="12">The sequence shown here is derived from an EMBL/GenBank/DDBJ whole genome shotgun (WGS) entry which is preliminary data.</text>
</comment>
<evidence type="ECO:0000256" key="1">
    <source>
        <dbReference type="ARBA" id="ARBA00004141"/>
    </source>
</evidence>
<feature type="signal peptide" evidence="9">
    <location>
        <begin position="1"/>
        <end position="19"/>
    </location>
</feature>
<evidence type="ECO:0000256" key="6">
    <source>
        <dbReference type="ARBA" id="ARBA00023136"/>
    </source>
</evidence>
<comment type="similarity">
    <text evidence="2">Belongs to the LU7TM family.</text>
</comment>
<dbReference type="EMBL" id="JAHMUF010000006">
    <property type="protein sequence ID" value="KAG7194790.1"/>
    <property type="molecule type" value="Genomic_DNA"/>
</dbReference>
<gene>
    <name evidence="12" type="ORF">KQ657_004471</name>
</gene>
<evidence type="ECO:0000313" key="12">
    <source>
        <dbReference type="EMBL" id="KAG7194790.1"/>
    </source>
</evidence>
<evidence type="ECO:0000259" key="10">
    <source>
        <dbReference type="Pfam" id="PF06814"/>
    </source>
</evidence>
<dbReference type="AlphaFoldDB" id="A0A9P8AJH4"/>
<name>A0A9P8AJH4_9ASCO</name>
<comment type="subcellular location">
    <subcellularLocation>
        <location evidence="1">Membrane</location>
        <topology evidence="1">Multi-pass membrane protein</topology>
    </subcellularLocation>
</comment>
<feature type="compositionally biased region" description="Basic and acidic residues" evidence="7">
    <location>
        <begin position="503"/>
        <end position="520"/>
    </location>
</feature>
<feature type="compositionally biased region" description="Basic and acidic residues" evidence="7">
    <location>
        <begin position="564"/>
        <end position="577"/>
    </location>
</feature>
<keyword evidence="6 8" id="KW-0472">Membrane</keyword>
<dbReference type="PANTHER" id="PTHR21229:SF1">
    <property type="entry name" value="GH17801P"/>
    <property type="match status" value="1"/>
</dbReference>
<dbReference type="Pfam" id="PF21902">
    <property type="entry name" value="PTM1-like_N"/>
    <property type="match status" value="1"/>
</dbReference>
<feature type="transmembrane region" description="Helical" evidence="8">
    <location>
        <begin position="434"/>
        <end position="453"/>
    </location>
</feature>
<evidence type="ECO:0000259" key="11">
    <source>
        <dbReference type="Pfam" id="PF21902"/>
    </source>
</evidence>
<dbReference type="RefSeq" id="XP_043050337.1">
    <property type="nucleotide sequence ID" value="XM_043195140.1"/>
</dbReference>
<dbReference type="InterPro" id="IPR053937">
    <property type="entry name" value="GOST_TM"/>
</dbReference>
<dbReference type="Proteomes" id="UP000790833">
    <property type="component" value="Unassembled WGS sequence"/>
</dbReference>
<evidence type="ECO:0000256" key="5">
    <source>
        <dbReference type="ARBA" id="ARBA00022989"/>
    </source>
</evidence>
<feature type="transmembrane region" description="Helical" evidence="8">
    <location>
        <begin position="225"/>
        <end position="246"/>
    </location>
</feature>
<feature type="chain" id="PRO_5040429071" description="Membrane protein PTM1" evidence="9">
    <location>
        <begin position="20"/>
        <end position="577"/>
    </location>
</feature>
<evidence type="ECO:0000313" key="13">
    <source>
        <dbReference type="Proteomes" id="UP000790833"/>
    </source>
</evidence>
<dbReference type="PANTHER" id="PTHR21229">
    <property type="entry name" value="LUNG SEVEN TRANSMEMBRANE RECEPTOR"/>
    <property type="match status" value="1"/>
</dbReference>
<dbReference type="Pfam" id="PF06814">
    <property type="entry name" value="GOST_TM"/>
    <property type="match status" value="1"/>
</dbReference>
<proteinExistence type="inferred from homology"/>
<evidence type="ECO:0000256" key="9">
    <source>
        <dbReference type="SAM" id="SignalP"/>
    </source>
</evidence>
<dbReference type="OrthoDB" id="19932at2759"/>
<evidence type="ECO:0000256" key="4">
    <source>
        <dbReference type="ARBA" id="ARBA00022729"/>
    </source>
</evidence>
<feature type="transmembrane region" description="Helical" evidence="8">
    <location>
        <begin position="193"/>
        <end position="213"/>
    </location>
</feature>
<feature type="transmembrane region" description="Helical" evidence="8">
    <location>
        <begin position="306"/>
        <end position="323"/>
    </location>
</feature>
<dbReference type="InterPro" id="IPR009637">
    <property type="entry name" value="GPR107/GPR108-like"/>
</dbReference>
<dbReference type="GeneID" id="66117845"/>
<organism evidence="12 13">
    <name type="scientific">Scheffersomyces spartinae</name>
    <dbReference type="NCBI Taxonomy" id="45513"/>
    <lineage>
        <taxon>Eukaryota</taxon>
        <taxon>Fungi</taxon>
        <taxon>Dikarya</taxon>
        <taxon>Ascomycota</taxon>
        <taxon>Saccharomycotina</taxon>
        <taxon>Pichiomycetes</taxon>
        <taxon>Debaryomycetaceae</taxon>
        <taxon>Scheffersomyces</taxon>
    </lineage>
</organism>
<dbReference type="GO" id="GO:0042147">
    <property type="term" value="P:retrograde transport, endosome to Golgi"/>
    <property type="evidence" value="ECO:0007669"/>
    <property type="project" value="TreeGrafter"/>
</dbReference>
<keyword evidence="13" id="KW-1185">Reference proteome</keyword>
<feature type="domain" description="PTM1-like N-terminal" evidence="11">
    <location>
        <begin position="30"/>
        <end position="178"/>
    </location>
</feature>
<feature type="region of interest" description="Disordered" evidence="7">
    <location>
        <begin position="503"/>
        <end position="577"/>
    </location>
</feature>
<keyword evidence="3 8" id="KW-0812">Transmembrane</keyword>
<protein>
    <recommendedName>
        <fullName evidence="14">Membrane protein PTM1</fullName>
    </recommendedName>
</protein>
<dbReference type="GO" id="GO:0016020">
    <property type="term" value="C:membrane"/>
    <property type="evidence" value="ECO:0007669"/>
    <property type="project" value="UniProtKB-SubCell"/>
</dbReference>
<keyword evidence="4 9" id="KW-0732">Signal</keyword>
<feature type="domain" description="GOST seven transmembrane" evidence="10">
    <location>
        <begin position="189"/>
        <end position="459"/>
    </location>
</feature>
<evidence type="ECO:0008006" key="14">
    <source>
        <dbReference type="Google" id="ProtNLM"/>
    </source>
</evidence>
<feature type="transmembrane region" description="Helical" evidence="8">
    <location>
        <begin position="261"/>
        <end position="294"/>
    </location>
</feature>
<evidence type="ECO:0000256" key="3">
    <source>
        <dbReference type="ARBA" id="ARBA00022692"/>
    </source>
</evidence>
<evidence type="ECO:0000256" key="2">
    <source>
        <dbReference type="ARBA" id="ARBA00007883"/>
    </source>
</evidence>
<sequence>MRWSTVLLATVGIAGSVLANKEWFDDNYYSEVCSGMYSKLDWGGSYRPHIGMKLTRFDNYKVDTKKKTQDEHDDISLSYVIFEYKDINSLGVVLNEDTQQKKYICDDLAVKLGYCDSNDKGLFIVKKEGTNSSTIHTGIVTQLGQLPYQYNISRTGYYCVATYSLLDKKYRGIINFQNAFGHLSASEIPKLPAYGILTICYAIALSLFGFQFYKKRKQHQILPLQRYLLAMFGILTFETFVIWSYYDLVNRSSNPLNGFIVFYMVFLSLLNATKLTFSFFLLLCISLGYGVVVLKLKKSVMFKCKILAGVQFAASVFYFISSYRSASSNATITASSPDDAYASPTFTDLLPMIPITITCTVYYACILNAIRTVSTTLHQQRQVIKLKLYNNLFYIIFMSVFITMAGLVTSSFLYLSMGTTEMIENHWKGSFFFYNFWPSIVFFISFLSIAWLWRPTETSYMLALSQQVSTTADDEEEGEEQGNGYHQAGTEFELDDLSLMSNDDERGPRRLSHDSFELSREGSPIPPEAPPKYDEEDSLKKKNIVDSPENSNTLFELGEEEDDHQVQKSDSHTKSDK</sequence>
<feature type="transmembrane region" description="Helical" evidence="8">
    <location>
        <begin position="349"/>
        <end position="370"/>
    </location>
</feature>
<dbReference type="InterPro" id="IPR053938">
    <property type="entry name" value="PTM1-like_N"/>
</dbReference>
<feature type="transmembrane region" description="Helical" evidence="8">
    <location>
        <begin position="391"/>
        <end position="414"/>
    </location>
</feature>
<evidence type="ECO:0000256" key="7">
    <source>
        <dbReference type="SAM" id="MobiDB-lite"/>
    </source>
</evidence>
<accession>A0A9P8AJH4</accession>